<reference evidence="1 2" key="1">
    <citation type="submission" date="2017-11" db="EMBL/GenBank/DDBJ databases">
        <title>Complete genome of Rhizobium leguminosarum Norway, an ineffective micro-symbiont.</title>
        <authorList>
            <person name="Hoffrichter A."/>
            <person name="Liang J."/>
            <person name="Brachmann A."/>
            <person name="Marin M."/>
        </authorList>
    </citation>
    <scope>NUCLEOTIDE SEQUENCE [LARGE SCALE GENOMIC DNA]</scope>
    <source>
        <strain evidence="1 2">Norway</strain>
    </source>
</reference>
<evidence type="ECO:0000313" key="2">
    <source>
        <dbReference type="Proteomes" id="UP000238523"/>
    </source>
</evidence>
<dbReference type="AlphaFoldDB" id="A0A2K9Z3W1"/>
<evidence type="ECO:0000313" key="1">
    <source>
        <dbReference type="EMBL" id="AUW42944.1"/>
    </source>
</evidence>
<sequence length="71" mass="7897">MRHPVFQSFKRARSTDRIIERMAVSPSSYAASAGFVASGREKKIQCRQCDHSFSGERIQPLLGPAFILTLG</sequence>
<protein>
    <submittedName>
        <fullName evidence="1">Uncharacterized protein</fullName>
    </submittedName>
</protein>
<gene>
    <name evidence="1" type="ORF">CUJ84_Chr002589</name>
</gene>
<organism evidence="1 2">
    <name type="scientific">Rhizobium leguminosarum</name>
    <dbReference type="NCBI Taxonomy" id="384"/>
    <lineage>
        <taxon>Bacteria</taxon>
        <taxon>Pseudomonadati</taxon>
        <taxon>Pseudomonadota</taxon>
        <taxon>Alphaproteobacteria</taxon>
        <taxon>Hyphomicrobiales</taxon>
        <taxon>Rhizobiaceae</taxon>
        <taxon>Rhizobium/Agrobacterium group</taxon>
        <taxon>Rhizobium</taxon>
    </lineage>
</organism>
<name>A0A2K9Z3W1_RHILE</name>
<accession>A0A2K9Z3W1</accession>
<proteinExistence type="predicted"/>
<dbReference type="EMBL" id="CP025012">
    <property type="protein sequence ID" value="AUW42944.1"/>
    <property type="molecule type" value="Genomic_DNA"/>
</dbReference>
<dbReference type="Proteomes" id="UP000238523">
    <property type="component" value="Chromosome"/>
</dbReference>